<evidence type="ECO:0000313" key="2">
    <source>
        <dbReference type="Proteomes" id="UP000828390"/>
    </source>
</evidence>
<sequence length="83" mass="8960">MKPIKTILACNPVTIFVGLVQENRQVPLTFKEPARFAVDLSTMSEEDVRALSPGSELLPGYPAAMQLLPAEAGIFAEARSMLA</sequence>
<organism evidence="1 2">
    <name type="scientific">Dreissena polymorpha</name>
    <name type="common">Zebra mussel</name>
    <name type="synonym">Mytilus polymorpha</name>
    <dbReference type="NCBI Taxonomy" id="45954"/>
    <lineage>
        <taxon>Eukaryota</taxon>
        <taxon>Metazoa</taxon>
        <taxon>Spiralia</taxon>
        <taxon>Lophotrochozoa</taxon>
        <taxon>Mollusca</taxon>
        <taxon>Bivalvia</taxon>
        <taxon>Autobranchia</taxon>
        <taxon>Heteroconchia</taxon>
        <taxon>Euheterodonta</taxon>
        <taxon>Imparidentia</taxon>
        <taxon>Neoheterodontei</taxon>
        <taxon>Myida</taxon>
        <taxon>Dreissenoidea</taxon>
        <taxon>Dreissenidae</taxon>
        <taxon>Dreissena</taxon>
    </lineage>
</organism>
<proteinExistence type="predicted"/>
<dbReference type="Proteomes" id="UP000828390">
    <property type="component" value="Unassembled WGS sequence"/>
</dbReference>
<dbReference type="AlphaFoldDB" id="A0A9D4GB55"/>
<reference evidence="1" key="1">
    <citation type="journal article" date="2019" name="bioRxiv">
        <title>The Genome of the Zebra Mussel, Dreissena polymorpha: A Resource for Invasive Species Research.</title>
        <authorList>
            <person name="McCartney M.A."/>
            <person name="Auch B."/>
            <person name="Kono T."/>
            <person name="Mallez S."/>
            <person name="Zhang Y."/>
            <person name="Obille A."/>
            <person name="Becker A."/>
            <person name="Abrahante J.E."/>
            <person name="Garbe J."/>
            <person name="Badalamenti J.P."/>
            <person name="Herman A."/>
            <person name="Mangelson H."/>
            <person name="Liachko I."/>
            <person name="Sullivan S."/>
            <person name="Sone E.D."/>
            <person name="Koren S."/>
            <person name="Silverstein K.A.T."/>
            <person name="Beckman K.B."/>
            <person name="Gohl D.M."/>
        </authorList>
    </citation>
    <scope>NUCLEOTIDE SEQUENCE</scope>
    <source>
        <strain evidence="1">Duluth1</strain>
        <tissue evidence="1">Whole animal</tissue>
    </source>
</reference>
<keyword evidence="2" id="KW-1185">Reference proteome</keyword>
<reference evidence="1" key="2">
    <citation type="submission" date="2020-11" db="EMBL/GenBank/DDBJ databases">
        <authorList>
            <person name="McCartney M.A."/>
            <person name="Auch B."/>
            <person name="Kono T."/>
            <person name="Mallez S."/>
            <person name="Becker A."/>
            <person name="Gohl D.M."/>
            <person name="Silverstein K.A.T."/>
            <person name="Koren S."/>
            <person name="Bechman K.B."/>
            <person name="Herman A."/>
            <person name="Abrahante J.E."/>
            <person name="Garbe J."/>
        </authorList>
    </citation>
    <scope>NUCLEOTIDE SEQUENCE</scope>
    <source>
        <strain evidence="1">Duluth1</strain>
        <tissue evidence="1">Whole animal</tissue>
    </source>
</reference>
<evidence type="ECO:0000313" key="1">
    <source>
        <dbReference type="EMBL" id="KAH3813612.1"/>
    </source>
</evidence>
<accession>A0A9D4GB55</accession>
<name>A0A9D4GB55_DREPO</name>
<dbReference type="EMBL" id="JAIWYP010000006">
    <property type="protein sequence ID" value="KAH3813612.1"/>
    <property type="molecule type" value="Genomic_DNA"/>
</dbReference>
<protein>
    <submittedName>
        <fullName evidence="1">Uncharacterized protein</fullName>
    </submittedName>
</protein>
<gene>
    <name evidence="1" type="ORF">DPMN_142077</name>
</gene>
<comment type="caution">
    <text evidence="1">The sequence shown here is derived from an EMBL/GenBank/DDBJ whole genome shotgun (WGS) entry which is preliminary data.</text>
</comment>